<dbReference type="GO" id="GO:0043565">
    <property type="term" value="F:sequence-specific DNA binding"/>
    <property type="evidence" value="ECO:0007669"/>
    <property type="project" value="InterPro"/>
</dbReference>
<sequence>MKTRTQPILQFKEKTKHGNEAFPLQLYQNVTHYEKGLIFHNHWHNEAELFYVKEGDIDLVINEVSFVAKEQTIVLIPPNIIHGAYLSSNKKCQFSSIVFHPDFIASKRDDKIQTTQLEPFLNQTFIPSYVIKKDDPNNQTLTHLLHAFERSYQNRRNYAETQMKGYLFLMLCQILEGRPLGDIGIVPNDVNEERKKNILTFISEHYQDDISLETMAKVLSLSKEQFCRFFKQSFHSTPMQYVTQFRLKRAMEQLKYTDSPIIDIALDVGFDSSNYFSIVFKKVTGMTPTHYRKMTR</sequence>
<dbReference type="CDD" id="cd02208">
    <property type="entry name" value="cupin_RmlC-like"/>
    <property type="match status" value="1"/>
</dbReference>
<evidence type="ECO:0000256" key="2">
    <source>
        <dbReference type="ARBA" id="ARBA00023125"/>
    </source>
</evidence>
<evidence type="ECO:0000259" key="4">
    <source>
        <dbReference type="PROSITE" id="PS01124"/>
    </source>
</evidence>
<reference evidence="5 8" key="2">
    <citation type="submission" date="2019-07" db="EMBL/GenBank/DDBJ databases">
        <title>Whole genome shotgun sequence of Halolactibacillus miurensis NBRC 100873.</title>
        <authorList>
            <person name="Hosoyama A."/>
            <person name="Uohara A."/>
            <person name="Ohji S."/>
            <person name="Ichikawa N."/>
        </authorList>
    </citation>
    <scope>NUCLEOTIDE SEQUENCE [LARGE SCALE GENOMIC DNA]</scope>
    <source>
        <strain evidence="5 8">NBRC 100873</strain>
    </source>
</reference>
<dbReference type="InterPro" id="IPR003313">
    <property type="entry name" value="AraC-bd"/>
</dbReference>
<dbReference type="PROSITE" id="PS01124">
    <property type="entry name" value="HTH_ARAC_FAMILY_2"/>
    <property type="match status" value="1"/>
</dbReference>
<proteinExistence type="predicted"/>
<dbReference type="Pfam" id="PF02311">
    <property type="entry name" value="AraC_binding"/>
    <property type="match status" value="1"/>
</dbReference>
<evidence type="ECO:0000313" key="5">
    <source>
        <dbReference type="EMBL" id="GEM04204.1"/>
    </source>
</evidence>
<keyword evidence="1" id="KW-0805">Transcription regulation</keyword>
<name>A0A1I6SSC0_9BACI</name>
<dbReference type="SUPFAM" id="SSF51215">
    <property type="entry name" value="Regulatory protein AraC"/>
    <property type="match status" value="1"/>
</dbReference>
<keyword evidence="8" id="KW-1185">Reference proteome</keyword>
<dbReference type="EMBL" id="FPAI01000010">
    <property type="protein sequence ID" value="SFS79845.1"/>
    <property type="molecule type" value="Genomic_DNA"/>
</dbReference>
<dbReference type="SUPFAM" id="SSF46689">
    <property type="entry name" value="Homeodomain-like"/>
    <property type="match status" value="2"/>
</dbReference>
<dbReference type="Proteomes" id="UP000321773">
    <property type="component" value="Unassembled WGS sequence"/>
</dbReference>
<dbReference type="EMBL" id="BJWJ01000009">
    <property type="protein sequence ID" value="GEM04204.1"/>
    <property type="molecule type" value="Genomic_DNA"/>
</dbReference>
<dbReference type="PROSITE" id="PS00041">
    <property type="entry name" value="HTH_ARAC_FAMILY_1"/>
    <property type="match status" value="1"/>
</dbReference>
<dbReference type="InterPro" id="IPR009057">
    <property type="entry name" value="Homeodomain-like_sf"/>
</dbReference>
<accession>A0A1I6SSC0</accession>
<reference evidence="6 7" key="1">
    <citation type="submission" date="2016-10" db="EMBL/GenBank/DDBJ databases">
        <authorList>
            <person name="de Groot N.N."/>
        </authorList>
    </citation>
    <scope>NUCLEOTIDE SEQUENCE [LARGE SCALE GENOMIC DNA]</scope>
    <source>
        <strain evidence="6 7">DSM 17074</strain>
    </source>
</reference>
<keyword evidence="2 6" id="KW-0238">DNA-binding</keyword>
<dbReference type="Pfam" id="PF12833">
    <property type="entry name" value="HTH_18"/>
    <property type="match status" value="1"/>
</dbReference>
<dbReference type="InterPro" id="IPR014710">
    <property type="entry name" value="RmlC-like_jellyroll"/>
</dbReference>
<dbReference type="SMART" id="SM00342">
    <property type="entry name" value="HTH_ARAC"/>
    <property type="match status" value="1"/>
</dbReference>
<evidence type="ECO:0000313" key="6">
    <source>
        <dbReference type="EMBL" id="SFS79845.1"/>
    </source>
</evidence>
<dbReference type="InterPro" id="IPR018062">
    <property type="entry name" value="HTH_AraC-typ_CS"/>
</dbReference>
<dbReference type="InterPro" id="IPR037923">
    <property type="entry name" value="HTH-like"/>
</dbReference>
<evidence type="ECO:0000313" key="7">
    <source>
        <dbReference type="Proteomes" id="UP000199139"/>
    </source>
</evidence>
<dbReference type="Gene3D" id="2.60.120.10">
    <property type="entry name" value="Jelly Rolls"/>
    <property type="match status" value="1"/>
</dbReference>
<dbReference type="STRING" id="306541.SAMN05421668_11058"/>
<organism evidence="6 7">
    <name type="scientific">Halolactibacillus miurensis</name>
    <dbReference type="NCBI Taxonomy" id="306541"/>
    <lineage>
        <taxon>Bacteria</taxon>
        <taxon>Bacillati</taxon>
        <taxon>Bacillota</taxon>
        <taxon>Bacilli</taxon>
        <taxon>Bacillales</taxon>
        <taxon>Bacillaceae</taxon>
        <taxon>Halolactibacillus</taxon>
    </lineage>
</organism>
<dbReference type="InterPro" id="IPR020449">
    <property type="entry name" value="Tscrpt_reg_AraC-type_HTH"/>
</dbReference>
<dbReference type="PANTHER" id="PTHR43280">
    <property type="entry name" value="ARAC-FAMILY TRANSCRIPTIONAL REGULATOR"/>
    <property type="match status" value="1"/>
</dbReference>
<dbReference type="PRINTS" id="PR00032">
    <property type="entry name" value="HTHARAC"/>
</dbReference>
<dbReference type="InterPro" id="IPR018060">
    <property type="entry name" value="HTH_AraC"/>
</dbReference>
<evidence type="ECO:0000313" key="8">
    <source>
        <dbReference type="Proteomes" id="UP000321773"/>
    </source>
</evidence>
<feature type="domain" description="HTH araC/xylS-type" evidence="4">
    <location>
        <begin position="196"/>
        <end position="294"/>
    </location>
</feature>
<dbReference type="PANTHER" id="PTHR43280:SF28">
    <property type="entry name" value="HTH-TYPE TRANSCRIPTIONAL ACTIVATOR RHAS"/>
    <property type="match status" value="1"/>
</dbReference>
<gene>
    <name evidence="5" type="ORF">HMI01_11920</name>
    <name evidence="6" type="ORF">SAMN05421668_11058</name>
</gene>
<evidence type="ECO:0000256" key="1">
    <source>
        <dbReference type="ARBA" id="ARBA00023015"/>
    </source>
</evidence>
<dbReference type="RefSeq" id="WP_089854206.1">
    <property type="nucleotide sequence ID" value="NZ_BJWJ01000009.1"/>
</dbReference>
<dbReference type="GO" id="GO:0003700">
    <property type="term" value="F:DNA-binding transcription factor activity"/>
    <property type="evidence" value="ECO:0007669"/>
    <property type="project" value="InterPro"/>
</dbReference>
<dbReference type="Gene3D" id="1.10.10.60">
    <property type="entry name" value="Homeodomain-like"/>
    <property type="match status" value="2"/>
</dbReference>
<dbReference type="AlphaFoldDB" id="A0A1I6SSC0"/>
<dbReference type="OrthoDB" id="9778008at2"/>
<keyword evidence="3" id="KW-0804">Transcription</keyword>
<evidence type="ECO:0000256" key="3">
    <source>
        <dbReference type="ARBA" id="ARBA00023163"/>
    </source>
</evidence>
<protein>
    <submittedName>
        <fullName evidence="5">AraC family transcriptional regulator</fullName>
    </submittedName>
    <submittedName>
        <fullName evidence="6">AraC-type DNA-binding protein</fullName>
    </submittedName>
</protein>
<dbReference type="Proteomes" id="UP000199139">
    <property type="component" value="Unassembled WGS sequence"/>
</dbReference>